<dbReference type="GO" id="GO:0005344">
    <property type="term" value="F:oxygen carrier activity"/>
    <property type="evidence" value="ECO:0007669"/>
    <property type="project" value="UniProtKB-KW"/>
</dbReference>
<feature type="domain" description="Globin" evidence="9">
    <location>
        <begin position="437"/>
        <end position="588"/>
    </location>
</feature>
<dbReference type="PANTHER" id="PTHR47217:SF1">
    <property type="entry name" value="GLOBIN-LIKE PROTEIN"/>
    <property type="match status" value="1"/>
</dbReference>
<keyword evidence="7" id="KW-0514">Muscle protein</keyword>
<dbReference type="VEuPathDB" id="VectorBase:BGLB017114"/>
<dbReference type="GO" id="GO:0046872">
    <property type="term" value="F:metal ion binding"/>
    <property type="evidence" value="ECO:0007669"/>
    <property type="project" value="UniProtKB-KW"/>
</dbReference>
<dbReference type="GO" id="GO:0020037">
    <property type="term" value="F:heme binding"/>
    <property type="evidence" value="ECO:0007669"/>
    <property type="project" value="InterPro"/>
</dbReference>
<dbReference type="EnsemblMetazoa" id="BGLB017114-RA">
    <property type="protein sequence ID" value="BGLB017114-PA"/>
    <property type="gene ID" value="BGLB017114"/>
</dbReference>
<evidence type="ECO:0000259" key="9">
    <source>
        <dbReference type="PROSITE" id="PS01033"/>
    </source>
</evidence>
<organism evidence="10 11">
    <name type="scientific">Biomphalaria glabrata</name>
    <name type="common">Bloodfluke planorb</name>
    <name type="synonym">Freshwater snail</name>
    <dbReference type="NCBI Taxonomy" id="6526"/>
    <lineage>
        <taxon>Eukaryota</taxon>
        <taxon>Metazoa</taxon>
        <taxon>Spiralia</taxon>
        <taxon>Lophotrochozoa</taxon>
        <taxon>Mollusca</taxon>
        <taxon>Gastropoda</taxon>
        <taxon>Heterobranchia</taxon>
        <taxon>Euthyneura</taxon>
        <taxon>Panpulmonata</taxon>
        <taxon>Hygrophila</taxon>
        <taxon>Lymnaeoidea</taxon>
        <taxon>Planorbidae</taxon>
        <taxon>Biomphalaria</taxon>
    </lineage>
</organism>
<evidence type="ECO:0000313" key="11">
    <source>
        <dbReference type="Proteomes" id="UP000076420"/>
    </source>
</evidence>
<keyword evidence="5" id="KW-0479">Metal-binding</keyword>
<feature type="domain" description="Globin" evidence="9">
    <location>
        <begin position="1060"/>
        <end position="1213"/>
    </location>
</feature>
<dbReference type="InterPro" id="IPR012292">
    <property type="entry name" value="Globin/Proto"/>
</dbReference>
<dbReference type="SUPFAM" id="SSF46458">
    <property type="entry name" value="Globin-like"/>
    <property type="match status" value="11"/>
</dbReference>
<dbReference type="Gene3D" id="1.10.490.10">
    <property type="entry name" value="Globins"/>
    <property type="match status" value="11"/>
</dbReference>
<dbReference type="InterPro" id="IPR044399">
    <property type="entry name" value="Mb-like_M"/>
</dbReference>
<dbReference type="PANTHER" id="PTHR47217">
    <property type="entry name" value="GLOBIN-LIKE PROTEIN"/>
    <property type="match status" value="1"/>
</dbReference>
<dbReference type="Proteomes" id="UP000076420">
    <property type="component" value="Unassembled WGS sequence"/>
</dbReference>
<evidence type="ECO:0000256" key="7">
    <source>
        <dbReference type="ARBA" id="ARBA00023179"/>
    </source>
</evidence>
<evidence type="ECO:0000256" key="8">
    <source>
        <dbReference type="ARBA" id="ARBA00030087"/>
    </source>
</evidence>
<evidence type="ECO:0000256" key="1">
    <source>
        <dbReference type="ARBA" id="ARBA00013895"/>
    </source>
</evidence>
<dbReference type="CDD" id="cd01040">
    <property type="entry name" value="Mb-like"/>
    <property type="match status" value="11"/>
</dbReference>
<dbReference type="OrthoDB" id="436496at2759"/>
<feature type="domain" description="Globin" evidence="9">
    <location>
        <begin position="1216"/>
        <end position="1369"/>
    </location>
</feature>
<keyword evidence="2" id="KW-0813">Transport</keyword>
<protein>
    <recommendedName>
        <fullName evidence="1">Globin</fullName>
    </recommendedName>
    <alternativeName>
        <fullName evidence="8">Myoglobin</fullName>
    </alternativeName>
</protein>
<dbReference type="PROSITE" id="PS01033">
    <property type="entry name" value="GLOBIN"/>
    <property type="match status" value="11"/>
</dbReference>
<dbReference type="InterPro" id="IPR009050">
    <property type="entry name" value="Globin-like_sf"/>
</dbReference>
<evidence type="ECO:0000256" key="5">
    <source>
        <dbReference type="ARBA" id="ARBA00022723"/>
    </source>
</evidence>
<keyword evidence="6" id="KW-0408">Iron</keyword>
<gene>
    <name evidence="10" type="primary">106051763</name>
</gene>
<name>A0A2C9KB11_BIOGL</name>
<feature type="domain" description="Globin" evidence="9">
    <location>
        <begin position="592"/>
        <end position="745"/>
    </location>
</feature>
<feature type="domain" description="Globin" evidence="9">
    <location>
        <begin position="123"/>
        <end position="276"/>
    </location>
</feature>
<feature type="domain" description="Globin" evidence="9">
    <location>
        <begin position="1530"/>
        <end position="1681"/>
    </location>
</feature>
<sequence>MLRTIPNMRDRFNKFDAKQSDAALQRDPEFLAQVDRILGGVESLVNNVDDPVALKAAIDRLADAHLSFDPRVGLDYFGPLQTYIHDYIEEALGVGADSDEAKGWTDLFAAFNKVLKERTVLKIVSDNERAALRSSWDSLKSAAGGTQEAGVRLVLWMLQNVPNMRERFNKFNALQGDDALRADAEFVKQVERIAGGLESLINNVDNQGKLQAAIDRLVNAHLNFRPSVGLEYFQPLQENIYKYLESALSVAADSNEAKAWTHLLSAFNTVLREHSLEKIGLSDVDRKALESSWKKLTDAAGGSENAGTNLVFWLLDNVPNMRDRFTKFNAHQSNAALQDDDEFRNQVRAITRGIESFVNNVNNPAALQSSIENLVDAHLNFQPSIGLSYFGSVQQYIHLYIAKALGVASNSDEAKSWTNLFAAFNKVLKEHSLEKIGISDSDRRALVSSWKKLTAGGRQNFGVDLVLWMFNNVPNMREQFTKFDAKQSDADLRRDPNFLKQVNNIINGVGDLVDSVNDPGKLQANLERLTDVHLHFVPSVGPEFFGPLQKNIHTFIEQALGVGADSDEPKAWTDLIGAFNKVLNDHAIQHIGLSETDRRALDSSWKRLTAGENGVQKAGVNLVLWFFNNIPNMRERFTKFDANQADDALRADPEFQKQVNVIVGGLKSFLDSVNDPIALQANMDRIAEAHLSMDPVVGVPYFSALSQNIHRFIEISLGVTADSDESQAWTDLLAGFTRVVRNRAVLRKVSDSDKSAFVSSWNELIRKAGSRRNAGVNLVLWLFDNVPNMRDRFTKFNAHSSDEALRANNEFLRQVDVIVGGLDSLINNVDNSDNFQAAIERLVDVHLHMSPSVGLEYFGPLQQNIRSYIQNALGVAADSAEARSWTNLFTAFNEFLADHTIQKIGLSPTDRKVLDRTWKQLTSGGKQEAGVKLVLWMFDQVPNMRDQFSKFDASKSEAELRNDAEFINQVNNIVGGLDSILNNLDKPGQLQAALERLADYHLDHKPRIGLEFFGPLQKYIHLYIESALNVAVGSEESRAWTDLLTALNKVIRDHAMDRLGLSDHDREALDSSWKKLRSGAGGRKNAGIRLVLWMLDHVPNMRNQFKKFDAHQPDSVLQRDPEFLAQVDRILGGVESMINNVDDPVALEAAFDRLADAHLSMTPEVGLTFFAPLQTYIHDYIEEALGVGADSDEAKAWTDLFAAFNKVLKERTVLKIVSDKERKALKSSWDSLKSAAGGSQEAGVNLVLWMLQNVPNMRDRFTKFNAHQGDDALKADAEFIKQVQRITGGLESMIDNLDNQGKLQAAIDRLVDAHLHMTPSVGLEYFEPLQKNIHNYIEATLHVAAGSDEANAWTHLLSAFNTVLKEHSLEKIGLSYEDRKYIESSWKKLTDAAGGSEKAGTNFVFWLLDNVPNMRDRFTKFNAHQSDAALQEDEEFRNQVKAITGGIESFVNNVNNPAALQSSIETLVDAHLNMQPSIGLSYFGSVQQYVHLYIAKALGVASTSDEAKSWTHLFAAFNKVLKEHCFYVINYFYSDRRAVVSSWKKLTASGRQSFGIDLVLWMFNNVPNMREQFTKFDAKQSDADLRRDPNFLKQVNSIVNGLGDMVDSVNDPGKLQANLERLSEIHLHFVPSVGPEFFVPLEKNIHTFIEQALHVAPDSDEAKAWTDLIGAFNKVLQDHAIQHIGLSEADRRALDSSWKRLTAGEDGVKKAGINLVLW</sequence>
<evidence type="ECO:0000256" key="4">
    <source>
        <dbReference type="ARBA" id="ARBA00022621"/>
    </source>
</evidence>
<feature type="domain" description="Globin" evidence="9">
    <location>
        <begin position="1"/>
        <end position="120"/>
    </location>
</feature>
<feature type="domain" description="Globin" evidence="9">
    <location>
        <begin position="280"/>
        <end position="433"/>
    </location>
</feature>
<dbReference type="KEGG" id="bgt:106051763"/>
<evidence type="ECO:0000256" key="2">
    <source>
        <dbReference type="ARBA" id="ARBA00022448"/>
    </source>
</evidence>
<feature type="domain" description="Globin" evidence="9">
    <location>
        <begin position="1373"/>
        <end position="1526"/>
    </location>
</feature>
<evidence type="ECO:0000256" key="3">
    <source>
        <dbReference type="ARBA" id="ARBA00022617"/>
    </source>
</evidence>
<keyword evidence="3" id="KW-0349">Heme</keyword>
<keyword evidence="4" id="KW-0561">Oxygen transport</keyword>
<evidence type="ECO:0000256" key="6">
    <source>
        <dbReference type="ARBA" id="ARBA00023004"/>
    </source>
</evidence>
<dbReference type="GO" id="GO:0019825">
    <property type="term" value="F:oxygen binding"/>
    <property type="evidence" value="ECO:0007669"/>
    <property type="project" value="InterPro"/>
</dbReference>
<feature type="domain" description="Globin" evidence="9">
    <location>
        <begin position="748"/>
        <end position="901"/>
    </location>
</feature>
<dbReference type="STRING" id="6526.A0A2C9KB11"/>
<proteinExistence type="predicted"/>
<dbReference type="Pfam" id="PF00042">
    <property type="entry name" value="Globin"/>
    <property type="match status" value="11"/>
</dbReference>
<accession>A0A2C9KB11</accession>
<dbReference type="VEuPathDB" id="VectorBase:BGLAX_044037"/>
<reference evidence="10" key="1">
    <citation type="submission" date="2020-05" db="UniProtKB">
        <authorList>
            <consortium name="EnsemblMetazoa"/>
        </authorList>
    </citation>
    <scope>IDENTIFICATION</scope>
    <source>
        <strain evidence="10">BB02</strain>
    </source>
</reference>
<dbReference type="InterPro" id="IPR000971">
    <property type="entry name" value="Globin"/>
</dbReference>
<evidence type="ECO:0000313" key="10">
    <source>
        <dbReference type="EnsemblMetazoa" id="BGLB017114-PA"/>
    </source>
</evidence>
<feature type="domain" description="Globin" evidence="9">
    <location>
        <begin position="905"/>
        <end position="1056"/>
    </location>
</feature>